<sequence>MEKRRKTEILLRCLAQLHQSGPVSLESLVATAGCSRRTMFRLLDEAKVVYGVELLFVRDVGYRVEKWGVLNADAVVAMYARPRDNGER</sequence>
<dbReference type="EMBL" id="CP017756">
    <property type="protein sequence ID" value="AOZ11109.1"/>
    <property type="molecule type" value="Genomic_DNA"/>
</dbReference>
<dbReference type="Proteomes" id="UP000177515">
    <property type="component" value="Plasmid unnamed1"/>
</dbReference>
<evidence type="ECO:0000313" key="1">
    <source>
        <dbReference type="EMBL" id="AOZ11109.1"/>
    </source>
</evidence>
<dbReference type="RefSeq" id="WP_071073662.1">
    <property type="nucleotide sequence ID" value="NZ_CP017756.1"/>
</dbReference>
<geneLocation type="plasmid" evidence="1 2">
    <name>unnamed1</name>
</geneLocation>
<proteinExistence type="predicted"/>
<keyword evidence="1" id="KW-0614">Plasmid</keyword>
<keyword evidence="2" id="KW-1185">Reference proteome</keyword>
<organism evidence="1 2">
    <name type="scientific">Cupriavidus malaysiensis</name>
    <dbReference type="NCBI Taxonomy" id="367825"/>
    <lineage>
        <taxon>Bacteria</taxon>
        <taxon>Pseudomonadati</taxon>
        <taxon>Pseudomonadota</taxon>
        <taxon>Betaproteobacteria</taxon>
        <taxon>Burkholderiales</taxon>
        <taxon>Burkholderiaceae</taxon>
        <taxon>Cupriavidus</taxon>
    </lineage>
</organism>
<accession>A0ABN4TX21</accession>
<protein>
    <recommendedName>
        <fullName evidence="3">HTH domain-containing protein</fullName>
    </recommendedName>
</protein>
<gene>
    <name evidence="1" type="ORF">BKK80_34685</name>
</gene>
<evidence type="ECO:0000313" key="2">
    <source>
        <dbReference type="Proteomes" id="UP000177515"/>
    </source>
</evidence>
<evidence type="ECO:0008006" key="3">
    <source>
        <dbReference type="Google" id="ProtNLM"/>
    </source>
</evidence>
<reference evidence="1 2" key="1">
    <citation type="submission" date="2016-10" db="EMBL/GenBank/DDBJ databases">
        <title>Complete genome sequences of three Cupriavidus strains isolated from various Malaysian environments.</title>
        <authorList>
            <person name="Abdullah A.A.-A."/>
            <person name="Shafie N.A.H."/>
            <person name="Lau N.S."/>
        </authorList>
    </citation>
    <scope>NUCLEOTIDE SEQUENCE [LARGE SCALE GENOMIC DNA]</scope>
    <source>
        <strain evidence="1 2">USMAA1020</strain>
        <plasmid evidence="1 2">unnamed1</plasmid>
    </source>
</reference>
<name>A0ABN4TX21_9BURK</name>